<dbReference type="Pfam" id="PF02771">
    <property type="entry name" value="Acyl-CoA_dh_N"/>
    <property type="match status" value="1"/>
</dbReference>
<keyword evidence="4 6" id="KW-0274">FAD</keyword>
<dbReference type="GO" id="GO:0050660">
    <property type="term" value="F:flavin adenine dinucleotide binding"/>
    <property type="evidence" value="ECO:0007669"/>
    <property type="project" value="InterPro"/>
</dbReference>
<reference evidence="10" key="1">
    <citation type="submission" date="2022-10" db="EMBL/GenBank/DDBJ databases">
        <title>Culturing micro-colonial fungi from biological soil crusts in the Mojave desert and describing Neophaeococcomyces mojavensis, and introducing the new genera and species Taxawa tesnikishii.</title>
        <authorList>
            <person name="Kurbessoian T."/>
            <person name="Stajich J.E."/>
        </authorList>
    </citation>
    <scope>NUCLEOTIDE SEQUENCE</scope>
    <source>
        <strain evidence="10">TK_35</strain>
    </source>
</reference>
<evidence type="ECO:0000256" key="4">
    <source>
        <dbReference type="ARBA" id="ARBA00022827"/>
    </source>
</evidence>
<evidence type="ECO:0000259" key="9">
    <source>
        <dbReference type="Pfam" id="PF02771"/>
    </source>
</evidence>
<comment type="similarity">
    <text evidence="2 6">Belongs to the acyl-CoA dehydrogenase family.</text>
</comment>
<feature type="domain" description="Acyl-CoA dehydrogenase/oxidase N-terminal" evidence="9">
    <location>
        <begin position="22"/>
        <end position="77"/>
    </location>
</feature>
<evidence type="ECO:0000313" key="10">
    <source>
        <dbReference type="EMBL" id="KAJ9646674.1"/>
    </source>
</evidence>
<comment type="cofactor">
    <cofactor evidence="1 6">
        <name>FAD</name>
        <dbReference type="ChEBI" id="CHEBI:57692"/>
    </cofactor>
</comment>
<dbReference type="InterPro" id="IPR013786">
    <property type="entry name" value="AcylCoA_DH/ox_N"/>
</dbReference>
<protein>
    <recommendedName>
        <fullName evidence="12">Acyl-CoA dehydrogenase</fullName>
    </recommendedName>
</protein>
<feature type="domain" description="Acyl-CoA dehydrogenase/oxidase C-terminal" evidence="7">
    <location>
        <begin position="188"/>
        <end position="341"/>
    </location>
</feature>
<dbReference type="InterPro" id="IPR046373">
    <property type="entry name" value="Acyl-CoA_Oxase/DH_mid-dom_sf"/>
</dbReference>
<proteinExistence type="inferred from homology"/>
<evidence type="ECO:0000256" key="2">
    <source>
        <dbReference type="ARBA" id="ARBA00009347"/>
    </source>
</evidence>
<dbReference type="InterPro" id="IPR036250">
    <property type="entry name" value="AcylCo_DH-like_C"/>
</dbReference>
<dbReference type="InterPro" id="IPR050741">
    <property type="entry name" value="Acyl-CoA_dehydrogenase"/>
</dbReference>
<gene>
    <name evidence="10" type="ORF">H2204_000366</name>
</gene>
<accession>A0AA38YET8</accession>
<dbReference type="InterPro" id="IPR009100">
    <property type="entry name" value="AcylCoA_DH/oxidase_NM_dom_sf"/>
</dbReference>
<dbReference type="GO" id="GO:0033539">
    <property type="term" value="P:fatty acid beta-oxidation using acyl-CoA dehydrogenase"/>
    <property type="evidence" value="ECO:0007669"/>
    <property type="project" value="TreeGrafter"/>
</dbReference>
<dbReference type="Gene3D" id="1.10.540.10">
    <property type="entry name" value="Acyl-CoA dehydrogenase/oxidase, N-terminal domain"/>
    <property type="match status" value="1"/>
</dbReference>
<comment type="caution">
    <text evidence="10">The sequence shown here is derived from an EMBL/GenBank/DDBJ whole genome shotgun (WGS) entry which is preliminary data.</text>
</comment>
<dbReference type="EMBL" id="JAPDRN010000002">
    <property type="protein sequence ID" value="KAJ9646674.1"/>
    <property type="molecule type" value="Genomic_DNA"/>
</dbReference>
<dbReference type="Proteomes" id="UP001172681">
    <property type="component" value="Unassembled WGS sequence"/>
</dbReference>
<dbReference type="PANTHER" id="PTHR48083">
    <property type="entry name" value="MEDIUM-CHAIN SPECIFIC ACYL-COA DEHYDROGENASE, MITOCHONDRIAL-RELATED"/>
    <property type="match status" value="1"/>
</dbReference>
<evidence type="ECO:0000256" key="5">
    <source>
        <dbReference type="ARBA" id="ARBA00023002"/>
    </source>
</evidence>
<keyword evidence="3 6" id="KW-0285">Flavoprotein</keyword>
<dbReference type="InterPro" id="IPR006091">
    <property type="entry name" value="Acyl-CoA_Oxase/DH_mid-dom"/>
</dbReference>
<feature type="domain" description="Acyl-CoA oxidase/dehydrogenase middle" evidence="8">
    <location>
        <begin position="81"/>
        <end position="176"/>
    </location>
</feature>
<evidence type="ECO:0000259" key="8">
    <source>
        <dbReference type="Pfam" id="PF02770"/>
    </source>
</evidence>
<dbReference type="SUPFAM" id="SSF47203">
    <property type="entry name" value="Acyl-CoA dehydrogenase C-terminal domain-like"/>
    <property type="match status" value="1"/>
</dbReference>
<evidence type="ECO:0000256" key="3">
    <source>
        <dbReference type="ARBA" id="ARBA00022630"/>
    </source>
</evidence>
<evidence type="ECO:0000259" key="7">
    <source>
        <dbReference type="Pfam" id="PF00441"/>
    </source>
</evidence>
<evidence type="ECO:0000313" key="11">
    <source>
        <dbReference type="Proteomes" id="UP001172681"/>
    </source>
</evidence>
<dbReference type="InterPro" id="IPR009075">
    <property type="entry name" value="AcylCo_DH/oxidase_C"/>
</dbReference>
<dbReference type="GO" id="GO:0003995">
    <property type="term" value="F:acyl-CoA dehydrogenase activity"/>
    <property type="evidence" value="ECO:0007669"/>
    <property type="project" value="TreeGrafter"/>
</dbReference>
<dbReference type="Gene3D" id="1.20.140.10">
    <property type="entry name" value="Butyryl-CoA Dehydrogenase, subunit A, domain 3"/>
    <property type="match status" value="1"/>
</dbReference>
<dbReference type="PANTHER" id="PTHR48083:SF28">
    <property type="entry name" value="ACYL-COA DEHYDROGENASE FAMILY PROTEIN (AFU_ORTHOLOGUE AFUA_6G10880)-RELATED"/>
    <property type="match status" value="1"/>
</dbReference>
<evidence type="ECO:0000256" key="6">
    <source>
        <dbReference type="RuleBase" id="RU362125"/>
    </source>
</evidence>
<dbReference type="Pfam" id="PF00441">
    <property type="entry name" value="Acyl-CoA_dh_1"/>
    <property type="match status" value="1"/>
</dbReference>
<dbReference type="AlphaFoldDB" id="A0AA38YET8"/>
<sequence length="353" mass="38527">MVEIPEQYRSGVGLPGHIRPNEWDAFHFLILSDEKWRVETGVHAGLSTASIVGLPPIIDHGTDEQKGRWLPGVLKGETSFCLGATEPTGGSDLANLKTTARKTADGRHYVVNGHKKWITLAMDCSHMTTAVRTGGPGAGGISVLVIDTKSPGISMRMIHNSGVNAARSVWVTMEDVMVPAENLLGVENQGFHVLMSNFNKERYVMAVSMNRKTRTCLSIATRYAHDRVTFGQPLIANQIIRHKLASIGAEVESHWAWLEQLTYHVKLHGWTNELASRIALAKVLGGNMLERAVREAQQILGGAGYQRGGIGGQVEQISRDLRMMVVGGGSEEIIADLAVRREIAQAKRKGAML</sequence>
<evidence type="ECO:0008006" key="12">
    <source>
        <dbReference type="Google" id="ProtNLM"/>
    </source>
</evidence>
<name>A0AA38YET8_9EURO</name>
<dbReference type="InterPro" id="IPR037069">
    <property type="entry name" value="AcylCoA_DH/ox_N_sf"/>
</dbReference>
<evidence type="ECO:0000256" key="1">
    <source>
        <dbReference type="ARBA" id="ARBA00001974"/>
    </source>
</evidence>
<dbReference type="SUPFAM" id="SSF56645">
    <property type="entry name" value="Acyl-CoA dehydrogenase NM domain-like"/>
    <property type="match status" value="1"/>
</dbReference>
<organism evidence="10 11">
    <name type="scientific">Knufia peltigerae</name>
    <dbReference type="NCBI Taxonomy" id="1002370"/>
    <lineage>
        <taxon>Eukaryota</taxon>
        <taxon>Fungi</taxon>
        <taxon>Dikarya</taxon>
        <taxon>Ascomycota</taxon>
        <taxon>Pezizomycotina</taxon>
        <taxon>Eurotiomycetes</taxon>
        <taxon>Chaetothyriomycetidae</taxon>
        <taxon>Chaetothyriales</taxon>
        <taxon>Trichomeriaceae</taxon>
        <taxon>Knufia</taxon>
    </lineage>
</organism>
<dbReference type="GO" id="GO:0005737">
    <property type="term" value="C:cytoplasm"/>
    <property type="evidence" value="ECO:0007669"/>
    <property type="project" value="TreeGrafter"/>
</dbReference>
<keyword evidence="5 6" id="KW-0560">Oxidoreductase</keyword>
<keyword evidence="11" id="KW-1185">Reference proteome</keyword>
<dbReference type="Pfam" id="PF02770">
    <property type="entry name" value="Acyl-CoA_dh_M"/>
    <property type="match status" value="1"/>
</dbReference>
<dbReference type="Gene3D" id="2.40.110.10">
    <property type="entry name" value="Butyryl-CoA Dehydrogenase, subunit A, domain 2"/>
    <property type="match status" value="1"/>
</dbReference>